<comment type="caution">
    <text evidence="1">The sequence shown here is derived from an EMBL/GenBank/DDBJ whole genome shotgun (WGS) entry which is preliminary data.</text>
</comment>
<dbReference type="STRING" id="861450.HMPREF0080_00596"/>
<organism evidence="1 2">
    <name type="scientific">Anaeroglobus geminatus F0357</name>
    <dbReference type="NCBI Taxonomy" id="861450"/>
    <lineage>
        <taxon>Bacteria</taxon>
        <taxon>Bacillati</taxon>
        <taxon>Bacillota</taxon>
        <taxon>Negativicutes</taxon>
        <taxon>Veillonellales</taxon>
        <taxon>Veillonellaceae</taxon>
        <taxon>Anaeroglobus</taxon>
    </lineage>
</organism>
<dbReference type="HOGENOM" id="CLU_3303785_0_0_9"/>
<dbReference type="EMBL" id="AGCJ01000018">
    <property type="protein sequence ID" value="EHM42462.1"/>
    <property type="molecule type" value="Genomic_DNA"/>
</dbReference>
<dbReference type="AlphaFoldDB" id="G9YG32"/>
<keyword evidence="2" id="KW-1185">Reference proteome</keyword>
<evidence type="ECO:0000313" key="1">
    <source>
        <dbReference type="EMBL" id="EHM42462.1"/>
    </source>
</evidence>
<reference evidence="1 2" key="1">
    <citation type="submission" date="2011-08" db="EMBL/GenBank/DDBJ databases">
        <authorList>
            <person name="Weinstock G."/>
            <person name="Sodergren E."/>
            <person name="Clifton S."/>
            <person name="Fulton L."/>
            <person name="Fulton B."/>
            <person name="Courtney L."/>
            <person name="Fronick C."/>
            <person name="Harrison M."/>
            <person name="Strong C."/>
            <person name="Farmer C."/>
            <person name="Delahaunty K."/>
            <person name="Markovic C."/>
            <person name="Hall O."/>
            <person name="Minx P."/>
            <person name="Tomlinson C."/>
            <person name="Mitreva M."/>
            <person name="Hou S."/>
            <person name="Chen J."/>
            <person name="Wollam A."/>
            <person name="Pepin K.H."/>
            <person name="Johnson M."/>
            <person name="Bhonagiri V."/>
            <person name="Zhang X."/>
            <person name="Suruliraj S."/>
            <person name="Warren W."/>
            <person name="Chinwalla A."/>
            <person name="Mardis E.R."/>
            <person name="Wilson R.K."/>
        </authorList>
    </citation>
    <scope>NUCLEOTIDE SEQUENCE [LARGE SCALE GENOMIC DNA]</scope>
    <source>
        <strain evidence="1 2">F0357</strain>
    </source>
</reference>
<accession>G9YG32</accession>
<proteinExistence type="predicted"/>
<sequence>MLNHFGEEYMFFFLMMINVRIVADEVDDADNIQPLTSAP</sequence>
<name>G9YG32_9FIRM</name>
<protein>
    <submittedName>
        <fullName evidence="1">Uncharacterized protein</fullName>
    </submittedName>
</protein>
<evidence type="ECO:0000313" key="2">
    <source>
        <dbReference type="Proteomes" id="UP000005481"/>
    </source>
</evidence>
<gene>
    <name evidence="1" type="ORF">HMPREF0080_00596</name>
</gene>
<dbReference type="Proteomes" id="UP000005481">
    <property type="component" value="Unassembled WGS sequence"/>
</dbReference>